<dbReference type="PANTHER" id="PTHR42039:SF1">
    <property type="entry name" value="PUTATIVE (AFU_ORTHOLOGUE AFUA_3G02940)-RELATED"/>
    <property type="match status" value="1"/>
</dbReference>
<dbReference type="Pfam" id="PF25312">
    <property type="entry name" value="Allergen_Asp_f_4"/>
    <property type="match status" value="1"/>
</dbReference>
<dbReference type="InterPro" id="IPR038903">
    <property type="entry name" value="Allergen_Asp_f_4"/>
</dbReference>
<dbReference type="GeneID" id="63737481"/>
<reference evidence="2 3" key="1">
    <citation type="journal article" date="2014" name="Proc. Natl. Acad. Sci. U.S.A.">
        <title>Trajectory and genomic determinants of fungal-pathogen speciation and host adaptation.</title>
        <authorList>
            <person name="Hu X."/>
            <person name="Xiao G."/>
            <person name="Zheng P."/>
            <person name="Shang Y."/>
            <person name="Su Y."/>
            <person name="Zhang X."/>
            <person name="Liu X."/>
            <person name="Zhan S."/>
            <person name="St Leger R.J."/>
            <person name="Wang C."/>
        </authorList>
    </citation>
    <scope>NUCLEOTIDE SEQUENCE [LARGE SCALE GENOMIC DNA]</scope>
    <source>
        <strain evidence="2 3">ARSEF 1941</strain>
    </source>
</reference>
<proteinExistence type="predicted"/>
<keyword evidence="3" id="KW-1185">Reference proteome</keyword>
<dbReference type="OrthoDB" id="118256at2759"/>
<feature type="region of interest" description="Disordered" evidence="1">
    <location>
        <begin position="42"/>
        <end position="88"/>
    </location>
</feature>
<dbReference type="EMBL" id="AZHE01000005">
    <property type="protein sequence ID" value="KHN99328.1"/>
    <property type="molecule type" value="Genomic_DNA"/>
</dbReference>
<dbReference type="PANTHER" id="PTHR42039">
    <property type="entry name" value="PUTATIVE (AFU_ORTHOLOGUE AFUA_3G02940)-RELATED"/>
    <property type="match status" value="1"/>
</dbReference>
<dbReference type="GO" id="GO:0019863">
    <property type="term" value="F:IgE binding"/>
    <property type="evidence" value="ECO:0007669"/>
    <property type="project" value="InterPro"/>
</dbReference>
<dbReference type="GO" id="GO:0005576">
    <property type="term" value="C:extracellular region"/>
    <property type="evidence" value="ECO:0007669"/>
    <property type="project" value="InterPro"/>
</dbReference>
<dbReference type="HOGENOM" id="CLU_043430_0_0_1"/>
<dbReference type="RefSeq" id="XP_040680394.1">
    <property type="nucleotide sequence ID" value="XM_040821825.1"/>
</dbReference>
<evidence type="ECO:0000313" key="3">
    <source>
        <dbReference type="Proteomes" id="UP000030816"/>
    </source>
</evidence>
<feature type="compositionally biased region" description="Pro residues" evidence="1">
    <location>
        <begin position="46"/>
        <end position="61"/>
    </location>
</feature>
<dbReference type="AlphaFoldDB" id="A0A0B2WZ81"/>
<accession>A0A0B2WZ81</accession>
<organism evidence="2 3">
    <name type="scientific">Metarhizium album (strain ARSEF 1941)</name>
    <dbReference type="NCBI Taxonomy" id="1081103"/>
    <lineage>
        <taxon>Eukaryota</taxon>
        <taxon>Fungi</taxon>
        <taxon>Dikarya</taxon>
        <taxon>Ascomycota</taxon>
        <taxon>Pezizomycotina</taxon>
        <taxon>Sordariomycetes</taxon>
        <taxon>Hypocreomycetidae</taxon>
        <taxon>Hypocreales</taxon>
        <taxon>Clavicipitaceae</taxon>
        <taxon>Metarhizium</taxon>
    </lineage>
</organism>
<sequence>MKFSSTTVAVAAALGVAAHPGGLAHKNLHRQVEKRTDFFMNTRPLAEPPVPNPPPPPPPPATTSVAKPTPTNPSGSAGKKKPEFCSGPSKRASAASIAYKGNVGTSGNYGCNMMAVDDTDGFNHTLALYNNSDEDMKCTLWNKIGPTGGINGFFKGNQALEVDLPARGKKNVAFQPDTQGGAACGKGEVPYNNIGLTTGLWVEYDYGSAPNGDWNGADASGLTAADSGQKPGTSLIVYRVDNGTVPDVVDVNDIIGRGYPYSLINADGSGTNAYTKGTNDLDGVGIKGPGTFHIRAVYS</sequence>
<name>A0A0B2WZ81_METAS</name>
<evidence type="ECO:0008006" key="4">
    <source>
        <dbReference type="Google" id="ProtNLM"/>
    </source>
</evidence>
<protein>
    <recommendedName>
        <fullName evidence="4">Allergen Asp f 4</fullName>
    </recommendedName>
</protein>
<evidence type="ECO:0000256" key="1">
    <source>
        <dbReference type="SAM" id="MobiDB-lite"/>
    </source>
</evidence>
<comment type="caution">
    <text evidence="2">The sequence shown here is derived from an EMBL/GenBank/DDBJ whole genome shotgun (WGS) entry which is preliminary data.</text>
</comment>
<gene>
    <name evidence="2" type="ORF">MAM_03026</name>
</gene>
<dbReference type="STRING" id="1081103.A0A0B2WZ81"/>
<dbReference type="Proteomes" id="UP000030816">
    <property type="component" value="Unassembled WGS sequence"/>
</dbReference>
<evidence type="ECO:0000313" key="2">
    <source>
        <dbReference type="EMBL" id="KHN99328.1"/>
    </source>
</evidence>